<feature type="transmembrane region" description="Helical" evidence="1">
    <location>
        <begin position="119"/>
        <end position="141"/>
    </location>
</feature>
<evidence type="ECO:0000313" key="2">
    <source>
        <dbReference type="EMBL" id="CCD17163.1"/>
    </source>
</evidence>
<comment type="caution">
    <text evidence="2">The sequence shown here is derived from an EMBL/GenBank/DDBJ whole genome shotgun (WGS) entry which is preliminary data.</text>
</comment>
<protein>
    <submittedName>
        <fullName evidence="2">Uncharacterized protein</fullName>
    </submittedName>
</protein>
<keyword evidence="1" id="KW-0812">Transmembrane</keyword>
<sequence>MRISRWQLWNHTIHNNTAEFWFLLILLLCISFISLGGRGSYTCSDHYDTLSFLSRRSSFSFSLFITFFPRPFPLHISYPFYFYCLSFFILPQHILNVITSSNVMLHSVCSTENDERLILFFRQIFEFLIVFLCISLLASLFT</sequence>
<dbReference type="EMBL" id="CAEQ01002616">
    <property type="protein sequence ID" value="CCD17163.1"/>
    <property type="molecule type" value="Genomic_DNA"/>
</dbReference>
<keyword evidence="3" id="KW-1185">Reference proteome</keyword>
<gene>
    <name evidence="2" type="ORF">TCIL3000_0_20080</name>
</gene>
<accession>F9WIL5</accession>
<reference evidence="2 3" key="2">
    <citation type="journal article" date="2012" name="Proc. Natl. Acad. Sci. U.S.A.">
        <title>Antigenic diversity is generated by distinct evolutionary mechanisms in African trypanosome species.</title>
        <authorList>
            <person name="Jackson A.P."/>
            <person name="Berry A."/>
            <person name="Aslett M."/>
            <person name="Allison H.C."/>
            <person name="Burton P."/>
            <person name="Vavrova-Anderson J."/>
            <person name="Brown R."/>
            <person name="Browne H."/>
            <person name="Corton N."/>
            <person name="Hauser H."/>
            <person name="Gamble J."/>
            <person name="Gilderthorp R."/>
            <person name="Marcello L."/>
            <person name="McQuillan J."/>
            <person name="Otto T.D."/>
            <person name="Quail M.A."/>
            <person name="Sanders M.J."/>
            <person name="van Tonder A."/>
            <person name="Ginger M.L."/>
            <person name="Field M.C."/>
            <person name="Barry J.D."/>
            <person name="Hertz-Fowler C."/>
            <person name="Berriman M."/>
        </authorList>
    </citation>
    <scope>NUCLEOTIDE SEQUENCE [LARGE SCALE GENOMIC DNA]</scope>
    <source>
        <strain evidence="2 3">IL3000</strain>
    </source>
</reference>
<feature type="transmembrane region" description="Helical" evidence="1">
    <location>
        <begin position="80"/>
        <end position="98"/>
    </location>
</feature>
<proteinExistence type="predicted"/>
<reference evidence="3" key="1">
    <citation type="submission" date="2011-07" db="EMBL/GenBank/DDBJ databases">
        <title>Divergent evolution of antigenic variation in African trypanosomes.</title>
        <authorList>
            <person name="Jackson A.P."/>
            <person name="Berry A."/>
            <person name="Allison H.C."/>
            <person name="Burton P."/>
            <person name="Anderson J."/>
            <person name="Aslett M."/>
            <person name="Brown R."/>
            <person name="Corton N."/>
            <person name="Harris D."/>
            <person name="Hauser H."/>
            <person name="Gamble J."/>
            <person name="Gilderthorp R."/>
            <person name="McQuillan J."/>
            <person name="Quail M.A."/>
            <person name="Sanders M."/>
            <person name="Van Tonder A."/>
            <person name="Ginger M.L."/>
            <person name="Donelson J.E."/>
            <person name="Field M.C."/>
            <person name="Barry J.D."/>
            <person name="Berriman M."/>
            <person name="Hertz-Fowler C."/>
        </authorList>
    </citation>
    <scope>NUCLEOTIDE SEQUENCE [LARGE SCALE GENOMIC DNA]</scope>
    <source>
        <strain evidence="3">IL3000</strain>
    </source>
</reference>
<evidence type="ECO:0000256" key="1">
    <source>
        <dbReference type="SAM" id="Phobius"/>
    </source>
</evidence>
<feature type="transmembrane region" description="Helical" evidence="1">
    <location>
        <begin position="20"/>
        <end position="37"/>
    </location>
</feature>
<evidence type="ECO:0000313" key="3">
    <source>
        <dbReference type="Proteomes" id="UP000000702"/>
    </source>
</evidence>
<name>F9WIL5_TRYCI</name>
<keyword evidence="1" id="KW-0472">Membrane</keyword>
<keyword evidence="1" id="KW-1133">Transmembrane helix</keyword>
<organism evidence="2 3">
    <name type="scientific">Trypanosoma congolense (strain IL3000)</name>
    <dbReference type="NCBI Taxonomy" id="1068625"/>
    <lineage>
        <taxon>Eukaryota</taxon>
        <taxon>Discoba</taxon>
        <taxon>Euglenozoa</taxon>
        <taxon>Kinetoplastea</taxon>
        <taxon>Metakinetoplastina</taxon>
        <taxon>Trypanosomatida</taxon>
        <taxon>Trypanosomatidae</taxon>
        <taxon>Trypanosoma</taxon>
        <taxon>Nannomonas</taxon>
    </lineage>
</organism>
<dbReference type="Proteomes" id="UP000000702">
    <property type="component" value="Unassembled WGS sequence"/>
</dbReference>
<dbReference type="AlphaFoldDB" id="F9WIL5"/>